<evidence type="ECO:0000256" key="1">
    <source>
        <dbReference type="SAM" id="MobiDB-lite"/>
    </source>
</evidence>
<organism evidence="2 3">
    <name type="scientific">Oncorhynchus kisutch</name>
    <name type="common">Coho salmon</name>
    <name type="synonym">Salmo kisutch</name>
    <dbReference type="NCBI Taxonomy" id="8019"/>
    <lineage>
        <taxon>Eukaryota</taxon>
        <taxon>Metazoa</taxon>
        <taxon>Chordata</taxon>
        <taxon>Craniata</taxon>
        <taxon>Vertebrata</taxon>
        <taxon>Euteleostomi</taxon>
        <taxon>Actinopterygii</taxon>
        <taxon>Neopterygii</taxon>
        <taxon>Teleostei</taxon>
        <taxon>Protacanthopterygii</taxon>
        <taxon>Salmoniformes</taxon>
        <taxon>Salmonidae</taxon>
        <taxon>Salmoninae</taxon>
        <taxon>Oncorhynchus</taxon>
    </lineage>
</organism>
<feature type="region of interest" description="Disordered" evidence="1">
    <location>
        <begin position="1"/>
        <end position="85"/>
    </location>
</feature>
<evidence type="ECO:0000313" key="3">
    <source>
        <dbReference type="Proteomes" id="UP000694557"/>
    </source>
</evidence>
<dbReference type="Ensembl" id="ENSOKIT00005082605.1">
    <property type="protein sequence ID" value="ENSOKIP00005077498.1"/>
    <property type="gene ID" value="ENSOKIG00005033528.1"/>
</dbReference>
<reference evidence="2" key="1">
    <citation type="submission" date="2025-05" db="UniProtKB">
        <authorList>
            <consortium name="Ensembl"/>
        </authorList>
    </citation>
    <scope>IDENTIFICATION</scope>
</reference>
<keyword evidence="3" id="KW-1185">Reference proteome</keyword>
<proteinExistence type="predicted"/>
<dbReference type="Ensembl" id="ENSOKIT00005105572.1">
    <property type="protein sequence ID" value="ENSOKIP00005098516.1"/>
    <property type="gene ID" value="ENSOKIG00005043357.1"/>
</dbReference>
<sequence>MSVICGCPSHGGGQASRCDITPGEPSPWRPEPRSAPGSVSLRLRDRRHPLGQAPGTEPSRGSVVPRGSAVPRRRGGSVWGWRTQD</sequence>
<name>A0A8C7KJN4_ONCKI</name>
<dbReference type="Proteomes" id="UP000694557">
    <property type="component" value="Unassembled WGS sequence"/>
</dbReference>
<dbReference type="AlphaFoldDB" id="A0A8C7KJN4"/>
<protein>
    <submittedName>
        <fullName evidence="2">Uncharacterized protein</fullName>
    </submittedName>
</protein>
<dbReference type="GeneTree" id="ENSGT01010000229387"/>
<accession>A0A8C7KJN4</accession>
<evidence type="ECO:0000313" key="2">
    <source>
        <dbReference type="Ensembl" id="ENSOKIP00005098516.1"/>
    </source>
</evidence>